<proteinExistence type="predicted"/>
<evidence type="ECO:0000313" key="5">
    <source>
        <dbReference type="EMBL" id="RAW18991.1"/>
    </source>
</evidence>
<dbReference type="GO" id="GO:0102127">
    <property type="term" value="F:8-oxoguanine deaminase activity"/>
    <property type="evidence" value="ECO:0007669"/>
    <property type="project" value="UniProtKB-EC"/>
</dbReference>
<evidence type="ECO:0000256" key="1">
    <source>
        <dbReference type="ARBA" id="ARBA00022723"/>
    </source>
</evidence>
<dbReference type="EC" id="3.5.4.32" evidence="5"/>
<protein>
    <submittedName>
        <fullName evidence="5">8-oxoguanine deaminase</fullName>
        <ecNumber evidence="5">3.5.4.32</ecNumber>
    </submittedName>
</protein>
<organism evidence="5 6">
    <name type="scientific">Phytoactinopolyspora halophila</name>
    <dbReference type="NCBI Taxonomy" id="1981511"/>
    <lineage>
        <taxon>Bacteria</taxon>
        <taxon>Bacillati</taxon>
        <taxon>Actinomycetota</taxon>
        <taxon>Actinomycetes</taxon>
        <taxon>Jiangellales</taxon>
        <taxon>Jiangellaceae</taxon>
        <taxon>Phytoactinopolyspora</taxon>
    </lineage>
</organism>
<feature type="domain" description="Amidohydrolase-related" evidence="4">
    <location>
        <begin position="60"/>
        <end position="406"/>
    </location>
</feature>
<dbReference type="InterPro" id="IPR006680">
    <property type="entry name" value="Amidohydro-rel"/>
</dbReference>
<dbReference type="InterPro" id="IPR011059">
    <property type="entry name" value="Metal-dep_hydrolase_composite"/>
</dbReference>
<dbReference type="Proteomes" id="UP000250462">
    <property type="component" value="Unassembled WGS sequence"/>
</dbReference>
<evidence type="ECO:0000313" key="6">
    <source>
        <dbReference type="Proteomes" id="UP000250462"/>
    </source>
</evidence>
<dbReference type="Gene3D" id="2.30.40.10">
    <property type="entry name" value="Urease, subunit C, domain 1"/>
    <property type="match status" value="1"/>
</dbReference>
<dbReference type="InterPro" id="IPR050287">
    <property type="entry name" value="MTA/SAH_deaminase"/>
</dbReference>
<name>A0A329R376_9ACTN</name>
<dbReference type="RefSeq" id="WP_112256706.1">
    <property type="nucleotide sequence ID" value="NZ_QMIG01000001.1"/>
</dbReference>
<evidence type="ECO:0000256" key="2">
    <source>
        <dbReference type="ARBA" id="ARBA00022801"/>
    </source>
</evidence>
<dbReference type="AlphaFoldDB" id="A0A329R376"/>
<dbReference type="GO" id="GO:0019239">
    <property type="term" value="F:deaminase activity"/>
    <property type="evidence" value="ECO:0007669"/>
    <property type="project" value="UniProtKB-ARBA"/>
</dbReference>
<dbReference type="Pfam" id="PF01979">
    <property type="entry name" value="Amidohydro_1"/>
    <property type="match status" value="1"/>
</dbReference>
<dbReference type="SUPFAM" id="SSF51556">
    <property type="entry name" value="Metallo-dependent hydrolases"/>
    <property type="match status" value="1"/>
</dbReference>
<comment type="caution">
    <text evidence="5">The sequence shown here is derived from an EMBL/GenBank/DDBJ whole genome shotgun (WGS) entry which is preliminary data.</text>
</comment>
<keyword evidence="1" id="KW-0479">Metal-binding</keyword>
<dbReference type="InterPro" id="IPR032466">
    <property type="entry name" value="Metal_Hydrolase"/>
</dbReference>
<accession>A0A329R376</accession>
<evidence type="ECO:0000259" key="4">
    <source>
        <dbReference type="Pfam" id="PF01979"/>
    </source>
</evidence>
<keyword evidence="6" id="KW-1185">Reference proteome</keyword>
<dbReference type="CDD" id="cd01298">
    <property type="entry name" value="ATZ_TRZ_like"/>
    <property type="match status" value="1"/>
</dbReference>
<dbReference type="FunFam" id="3.20.20.140:FF:000014">
    <property type="entry name" value="5-methylthioadenosine/S-adenosylhomocysteine deaminase"/>
    <property type="match status" value="1"/>
</dbReference>
<gene>
    <name evidence="5" type="ORF">DPM12_02235</name>
</gene>
<dbReference type="Gene3D" id="3.20.20.140">
    <property type="entry name" value="Metal-dependent hydrolases"/>
    <property type="match status" value="1"/>
</dbReference>
<keyword evidence="2 5" id="KW-0378">Hydrolase</keyword>
<dbReference type="EMBL" id="QMIG01000001">
    <property type="protein sequence ID" value="RAW18991.1"/>
    <property type="molecule type" value="Genomic_DNA"/>
</dbReference>
<evidence type="ECO:0000256" key="3">
    <source>
        <dbReference type="ARBA" id="ARBA00022833"/>
    </source>
</evidence>
<dbReference type="GO" id="GO:0046872">
    <property type="term" value="F:metal ion binding"/>
    <property type="evidence" value="ECO:0007669"/>
    <property type="project" value="UniProtKB-KW"/>
</dbReference>
<dbReference type="SUPFAM" id="SSF51338">
    <property type="entry name" value="Composite domain of metallo-dependent hydrolases"/>
    <property type="match status" value="1"/>
</dbReference>
<sequence length="453" mass="48074">MQERLVVDNATIATVDANDTEIDRGHLVVEDDTIVAVGEGPAPIHADDVPTRRVDGTGRLVTPGLINTHHHFYQWLTRGLAQDSTLFDWLVTLYPLWSRIDEDSVYVAARGSIAALLLSGCTTTSDHHYVFPREGGDVLGATIRAGRELGVRLHATRGSMDLGESAGGLPPDYAVEDLDTILDASVRAIETHHDPSPGAMVRIGIAPCSPFSVTTDLLRESASLARSHGVRLHTHGSETVDEDHYCLEQFGVRPVEYLDDLGWLGSDVWLAHCVHVEHTDIARFAESGTGVAHCPSSNGRLGAGIAPVPEMLEAGVPVGLGVDGAASNESGGAISEVRAALLFARARRGPEALTARQALRLATMGGARVLGRGDELGSLESGKQADLAVWDVDGFEHASIDDKIATLALGARPPLTLLAVNGRIVVEHDKLVTADTADIARETTTASRGLLQG</sequence>
<dbReference type="OrthoDB" id="3189065at2"/>
<dbReference type="PANTHER" id="PTHR43794">
    <property type="entry name" value="AMINOHYDROLASE SSNA-RELATED"/>
    <property type="match status" value="1"/>
</dbReference>
<keyword evidence="3" id="KW-0862">Zinc</keyword>
<dbReference type="NCBIfam" id="NF006055">
    <property type="entry name" value="PRK08203.1"/>
    <property type="match status" value="1"/>
</dbReference>
<dbReference type="PANTHER" id="PTHR43794:SF11">
    <property type="entry name" value="AMIDOHYDROLASE-RELATED DOMAIN-CONTAINING PROTEIN"/>
    <property type="match status" value="1"/>
</dbReference>
<reference evidence="5 6" key="1">
    <citation type="submission" date="2018-06" db="EMBL/GenBank/DDBJ databases">
        <title>Phytoactinopolyspora halophila sp. nov., a novel halophilic actinomycete isolated from a saline soil in China.</title>
        <authorList>
            <person name="Tang S.-K."/>
        </authorList>
    </citation>
    <scope>NUCLEOTIDE SEQUENCE [LARGE SCALE GENOMIC DNA]</scope>
    <source>
        <strain evidence="5 6">YIM 96934</strain>
    </source>
</reference>